<dbReference type="GO" id="GO:0009279">
    <property type="term" value="C:cell outer membrane"/>
    <property type="evidence" value="ECO:0007669"/>
    <property type="project" value="UniProtKB-SubCell"/>
</dbReference>
<feature type="chain" id="PRO_5004168527" evidence="10">
    <location>
        <begin position="32"/>
        <end position="1015"/>
    </location>
</feature>
<comment type="subcellular location">
    <subcellularLocation>
        <location evidence="1 8">Cell outer membrane</location>
        <topology evidence="1 8">Multi-pass membrane protein</topology>
    </subcellularLocation>
</comment>
<evidence type="ECO:0000256" key="1">
    <source>
        <dbReference type="ARBA" id="ARBA00004571"/>
    </source>
</evidence>
<evidence type="ECO:0000256" key="5">
    <source>
        <dbReference type="ARBA" id="ARBA00023077"/>
    </source>
</evidence>
<keyword evidence="14" id="KW-1185">Reference proteome</keyword>
<feature type="signal peptide" evidence="10">
    <location>
        <begin position="1"/>
        <end position="31"/>
    </location>
</feature>
<keyword evidence="5 9" id="KW-0798">TonB box</keyword>
<dbReference type="eggNOG" id="COG4771">
    <property type="taxonomic scope" value="Bacteria"/>
</dbReference>
<dbReference type="InterPro" id="IPR039426">
    <property type="entry name" value="TonB-dep_rcpt-like"/>
</dbReference>
<dbReference type="OrthoDB" id="7051241at2"/>
<keyword evidence="13" id="KW-0675">Receptor</keyword>
<dbReference type="InterPro" id="IPR036942">
    <property type="entry name" value="Beta-barrel_TonB_sf"/>
</dbReference>
<dbReference type="InterPro" id="IPR037066">
    <property type="entry name" value="Plug_dom_sf"/>
</dbReference>
<evidence type="ECO:0000259" key="12">
    <source>
        <dbReference type="Pfam" id="PF07715"/>
    </source>
</evidence>
<dbReference type="InterPro" id="IPR000531">
    <property type="entry name" value="Beta-barrel_TonB"/>
</dbReference>
<evidence type="ECO:0000256" key="4">
    <source>
        <dbReference type="ARBA" id="ARBA00022692"/>
    </source>
</evidence>
<accession>Q0ALP9</accession>
<evidence type="ECO:0000256" key="6">
    <source>
        <dbReference type="ARBA" id="ARBA00023136"/>
    </source>
</evidence>
<evidence type="ECO:0000256" key="7">
    <source>
        <dbReference type="ARBA" id="ARBA00023237"/>
    </source>
</evidence>
<dbReference type="Pfam" id="PF07715">
    <property type="entry name" value="Plug"/>
    <property type="match status" value="1"/>
</dbReference>
<dbReference type="PANTHER" id="PTHR47234:SF2">
    <property type="entry name" value="TONB-DEPENDENT RECEPTOR"/>
    <property type="match status" value="1"/>
</dbReference>
<feature type="domain" description="TonB-dependent receptor plug" evidence="12">
    <location>
        <begin position="62"/>
        <end position="181"/>
    </location>
</feature>
<dbReference type="Gene3D" id="2.40.170.20">
    <property type="entry name" value="TonB-dependent receptor, beta-barrel domain"/>
    <property type="match status" value="1"/>
</dbReference>
<dbReference type="PROSITE" id="PS52016">
    <property type="entry name" value="TONB_DEPENDENT_REC_3"/>
    <property type="match status" value="1"/>
</dbReference>
<evidence type="ECO:0000256" key="2">
    <source>
        <dbReference type="ARBA" id="ARBA00022448"/>
    </source>
</evidence>
<reference evidence="13 14" key="1">
    <citation type="submission" date="2006-08" db="EMBL/GenBank/DDBJ databases">
        <title>Complete sequence of Maricaulis maris MCS10.</title>
        <authorList>
            <consortium name="US DOE Joint Genome Institute"/>
            <person name="Copeland A."/>
            <person name="Lucas S."/>
            <person name="Lapidus A."/>
            <person name="Barry K."/>
            <person name="Detter J.C."/>
            <person name="Glavina del Rio T."/>
            <person name="Hammon N."/>
            <person name="Israni S."/>
            <person name="Dalin E."/>
            <person name="Tice H."/>
            <person name="Pitluck S."/>
            <person name="Saunders E."/>
            <person name="Brettin T."/>
            <person name="Bruce D."/>
            <person name="Han C."/>
            <person name="Tapia R."/>
            <person name="Gilna P."/>
            <person name="Schmutz J."/>
            <person name="Larimer F."/>
            <person name="Land M."/>
            <person name="Hauser L."/>
            <person name="Kyrpides N."/>
            <person name="Mikhailova N."/>
            <person name="Viollier P."/>
            <person name="Stephens C."/>
            <person name="Richardson P."/>
        </authorList>
    </citation>
    <scope>NUCLEOTIDE SEQUENCE [LARGE SCALE GENOMIC DNA]</scope>
    <source>
        <strain evidence="13 14">MCS10</strain>
    </source>
</reference>
<keyword evidence="3 8" id="KW-1134">Transmembrane beta strand</keyword>
<dbReference type="HOGENOM" id="CLU_010745_0_0_5"/>
<gene>
    <name evidence="13" type="ordered locus">Mmar10_2508</name>
</gene>
<comment type="similarity">
    <text evidence="8 9">Belongs to the TonB-dependent receptor family.</text>
</comment>
<dbReference type="STRING" id="394221.Mmar10_2508"/>
<dbReference type="Gene3D" id="2.170.130.10">
    <property type="entry name" value="TonB-dependent receptor, plug domain"/>
    <property type="match status" value="1"/>
</dbReference>
<dbReference type="RefSeq" id="WP_011644438.1">
    <property type="nucleotide sequence ID" value="NC_008347.1"/>
</dbReference>
<dbReference type="Proteomes" id="UP000001964">
    <property type="component" value="Chromosome"/>
</dbReference>
<feature type="domain" description="TonB-dependent receptor-like beta-barrel" evidence="11">
    <location>
        <begin position="405"/>
        <end position="972"/>
    </location>
</feature>
<proteinExistence type="inferred from homology"/>
<dbReference type="EMBL" id="CP000449">
    <property type="protein sequence ID" value="ABI66794.1"/>
    <property type="molecule type" value="Genomic_DNA"/>
</dbReference>
<evidence type="ECO:0000313" key="13">
    <source>
        <dbReference type="EMBL" id="ABI66794.1"/>
    </source>
</evidence>
<dbReference type="Pfam" id="PF00593">
    <property type="entry name" value="TonB_dep_Rec_b-barrel"/>
    <property type="match status" value="1"/>
</dbReference>
<dbReference type="KEGG" id="mmr:Mmar10_2508"/>
<keyword evidence="4 8" id="KW-0812">Transmembrane</keyword>
<sequence length="1015" mass="110326" precursor="true">MSNIWDRERLLRSTILAGFAAAGLTISPAYAQDQEEDEDEQAEESSDDTIVITGSRIRRDAFSSPAPLQVIDSEEIRDAGLIDAAAILQTSSVAQGVQLDNAIAGAFVTDAGPGSNTITLRGLNPDQTLLLINGRRVAPSGVEGAPSLPNLDIIPTDAIERVDILLDGASSVYGSDAVAGVVNVILKDQFDGFRIGAVTSTPEESGGGSHRWNMTMGDSSENGRFLFSMEYFHQQRLQVQDRDYNYDPTDGLYCSRDIEIAADGSLLSECEGSIINRIRTFNYYVDGAPNLASYFANPGLFSTDVYSTPGDSNFVNPILGWSTGTSTDEQNRSSYLDQATDVIPDSQRYSFLFTGDYTIDRILGQENVTVFTELLHTNSQTTYRSGYHGQIFPTVGASNPFNPFGFDVVPIFASPIERSNIDVETQYTRFMTGLQGDWSFAPSWSYEMFAGYTRSMGYSRRPQVDEDRLTATIATTRVEGGQIVCGYDNSNVTLFGFLNPGNCVPVNLFHQNLYPQDGVSAPHFGSQEEYDFLRIDRTATTTVDQLIMGGFTTGPVFELPAGEVNAVVGIEWRRDSLDSGTDTVTSQGRAAGYFADRRSVGQAELTEYYAELSVPLVSGAAFAEDITVDLAGRLTDHEYYGQNSTYSVRGAWVVNDSLTFNGTVGTSFRAPNLRELFLGGQTGFASGFSDPCVVPTAANNSGTYDPANDGRDPVVLANCVAEGVDPTALGLNGVSSIEAFRAGNPGLDPETSDAFSIGFVFDQPFTDAFDASLRVSYWGIEVQDSIAIPGTAFSLSQCYNSTNFPNDPFCARRTRDANTGQLLLVDNTPFNVATQEATGWDFNGRFNMDIDLFGGFNYDMNATFTKSEEILSQTTAASDTNNFVGDWGNPEWRGTVNNRFSSGDWGLNWRIRYLGEQASISNVVGVNYGERLQAASELGGDAVDSWDAVFYHDLSVNWEQDTWGITVALNNVLDEDPAVVDQNASGATQGSGSEVLGSGYDLVGRRLYLNVRKAW</sequence>
<dbReference type="InterPro" id="IPR012910">
    <property type="entry name" value="Plug_dom"/>
</dbReference>
<organism evidence="13 14">
    <name type="scientific">Maricaulis maris (strain MCS10)</name>
    <name type="common">Caulobacter maris</name>
    <dbReference type="NCBI Taxonomy" id="394221"/>
    <lineage>
        <taxon>Bacteria</taxon>
        <taxon>Pseudomonadati</taxon>
        <taxon>Pseudomonadota</taxon>
        <taxon>Alphaproteobacteria</taxon>
        <taxon>Maricaulales</taxon>
        <taxon>Maricaulaceae</taxon>
        <taxon>Maricaulis</taxon>
    </lineage>
</organism>
<keyword evidence="7 8" id="KW-0998">Cell outer membrane</keyword>
<dbReference type="PANTHER" id="PTHR47234">
    <property type="match status" value="1"/>
</dbReference>
<evidence type="ECO:0000256" key="9">
    <source>
        <dbReference type="RuleBase" id="RU003357"/>
    </source>
</evidence>
<keyword evidence="10" id="KW-0732">Signal</keyword>
<keyword evidence="6 8" id="KW-0472">Membrane</keyword>
<dbReference type="SUPFAM" id="SSF56935">
    <property type="entry name" value="Porins"/>
    <property type="match status" value="1"/>
</dbReference>
<protein>
    <submittedName>
        <fullName evidence="13">TonB-dependent receptor, plug</fullName>
    </submittedName>
</protein>
<evidence type="ECO:0000313" key="14">
    <source>
        <dbReference type="Proteomes" id="UP000001964"/>
    </source>
</evidence>
<keyword evidence="2 8" id="KW-0813">Transport</keyword>
<evidence type="ECO:0000256" key="8">
    <source>
        <dbReference type="PROSITE-ProRule" id="PRU01360"/>
    </source>
</evidence>
<evidence type="ECO:0000256" key="3">
    <source>
        <dbReference type="ARBA" id="ARBA00022452"/>
    </source>
</evidence>
<name>Q0ALP9_MARMM</name>
<dbReference type="eggNOG" id="COG1629">
    <property type="taxonomic scope" value="Bacteria"/>
</dbReference>
<evidence type="ECO:0000256" key="10">
    <source>
        <dbReference type="SAM" id="SignalP"/>
    </source>
</evidence>
<dbReference type="AlphaFoldDB" id="Q0ALP9"/>
<evidence type="ECO:0000259" key="11">
    <source>
        <dbReference type="Pfam" id="PF00593"/>
    </source>
</evidence>